<dbReference type="SUPFAM" id="SSF51735">
    <property type="entry name" value="NAD(P)-binding Rossmann-fold domains"/>
    <property type="match status" value="1"/>
</dbReference>
<dbReference type="EMBL" id="HQ872605">
    <property type="protein sequence ID" value="AEA29645.1"/>
    <property type="molecule type" value="Genomic_DNA"/>
</dbReference>
<dbReference type="InterPro" id="IPR051604">
    <property type="entry name" value="Ergot_Alk_Oxidoreductase"/>
</dbReference>
<dbReference type="InterPro" id="IPR008030">
    <property type="entry name" value="NmrA-like"/>
</dbReference>
<dbReference type="Pfam" id="PF05368">
    <property type="entry name" value="NmrA"/>
    <property type="match status" value="1"/>
</dbReference>
<dbReference type="PANTHER" id="PTHR43162">
    <property type="match status" value="1"/>
</dbReference>
<evidence type="ECO:0000259" key="1">
    <source>
        <dbReference type="Pfam" id="PF05368"/>
    </source>
</evidence>
<dbReference type="Gene3D" id="3.90.25.10">
    <property type="entry name" value="UDP-galactose 4-epimerase, domain 1"/>
    <property type="match status" value="1"/>
</dbReference>
<dbReference type="InterPro" id="IPR036291">
    <property type="entry name" value="NAD(P)-bd_dom_sf"/>
</dbReference>
<protein>
    <submittedName>
        <fullName evidence="2">Por22</fullName>
    </submittedName>
</protein>
<sequence length="290" mass="31162">MRIAVTTPTGKVGSRVTELLIQAGVRPTLLLRDPSKLSPETAERVRAVQCDQRDTDAVVEATKGVDTLFWAEALDLDPDPVATYALMGANAARAIQHNGIGRIVFLSSVGAEKRHGVGEIDGLARTEEQLDRLQVPVTHLRCGYFFSNLLMNLPQLRQGVLATPFPVDHPMPWVDPRDIGDVAVARLLHDGWSGRQVQAVHGPCDITFAQAAEIVSQATGRPVEAVQIGDGELRKALSDSGLGSKQVEAVVGMSAGLTENFTPEDERCVLTTTPTSLGAWAHAVLRPLLT</sequence>
<proteinExistence type="predicted"/>
<name>W5QK58_9ACTN</name>
<organism evidence="2">
    <name type="scientific">Streptomyces albus subsp. albus</name>
    <dbReference type="NCBI Taxonomy" id="67257"/>
    <lineage>
        <taxon>Bacteria</taxon>
        <taxon>Bacillati</taxon>
        <taxon>Actinomycetota</taxon>
        <taxon>Actinomycetes</taxon>
        <taxon>Kitasatosporales</taxon>
        <taxon>Streptomycetaceae</taxon>
        <taxon>Streptomyces</taxon>
    </lineage>
</organism>
<dbReference type="PANTHER" id="PTHR43162:SF1">
    <property type="entry name" value="PRESTALK A DIFFERENTIATION PROTEIN A"/>
    <property type="match status" value="1"/>
</dbReference>
<feature type="domain" description="NmrA-like" evidence="1">
    <location>
        <begin position="2"/>
        <end position="237"/>
    </location>
</feature>
<accession>W5QK58</accession>
<dbReference type="Gene3D" id="3.40.50.720">
    <property type="entry name" value="NAD(P)-binding Rossmann-like Domain"/>
    <property type="match status" value="1"/>
</dbReference>
<dbReference type="AlphaFoldDB" id="W5QK58"/>
<evidence type="ECO:0000313" key="2">
    <source>
        <dbReference type="EMBL" id="AEA29645.1"/>
    </source>
</evidence>
<reference evidence="2" key="1">
    <citation type="submission" date="2014-06" db="EMBL/GenBank/DDBJ databases">
        <title>Porothramycin biosynthetic cluster.</title>
        <authorList>
            <person name="Najmanova L."/>
            <person name="Ulanova D."/>
            <person name="Jelinkova M."/>
            <person name="Janata J."/>
        </authorList>
    </citation>
    <scope>NUCLEOTIDE SEQUENCE</scope>
    <source>
        <strain evidence="2">ATCC 39897</strain>
    </source>
</reference>